<proteinExistence type="predicted"/>
<name>A0A0F8Z7R9_9ZZZZ</name>
<evidence type="ECO:0000313" key="1">
    <source>
        <dbReference type="EMBL" id="KKK62439.1"/>
    </source>
</evidence>
<sequence length="50" mass="5687">MEYNISQKINPENGHSVFTIEGDEKFTAYINSLFSTFKDVLLQMPFAIGT</sequence>
<gene>
    <name evidence="1" type="ORF">LCGC14_3004340</name>
</gene>
<accession>A0A0F8Z7R9</accession>
<organism evidence="1">
    <name type="scientific">marine sediment metagenome</name>
    <dbReference type="NCBI Taxonomy" id="412755"/>
    <lineage>
        <taxon>unclassified sequences</taxon>
        <taxon>metagenomes</taxon>
        <taxon>ecological metagenomes</taxon>
    </lineage>
</organism>
<dbReference type="EMBL" id="LAZR01061992">
    <property type="protein sequence ID" value="KKK62439.1"/>
    <property type="molecule type" value="Genomic_DNA"/>
</dbReference>
<dbReference type="AlphaFoldDB" id="A0A0F8Z7R9"/>
<protein>
    <submittedName>
        <fullName evidence="1">Uncharacterized protein</fullName>
    </submittedName>
</protein>
<feature type="non-terminal residue" evidence="1">
    <location>
        <position position="50"/>
    </location>
</feature>
<reference evidence="1" key="1">
    <citation type="journal article" date="2015" name="Nature">
        <title>Complex archaea that bridge the gap between prokaryotes and eukaryotes.</title>
        <authorList>
            <person name="Spang A."/>
            <person name="Saw J.H."/>
            <person name="Jorgensen S.L."/>
            <person name="Zaremba-Niedzwiedzka K."/>
            <person name="Martijn J."/>
            <person name="Lind A.E."/>
            <person name="van Eijk R."/>
            <person name="Schleper C."/>
            <person name="Guy L."/>
            <person name="Ettema T.J."/>
        </authorList>
    </citation>
    <scope>NUCLEOTIDE SEQUENCE</scope>
</reference>
<comment type="caution">
    <text evidence="1">The sequence shown here is derived from an EMBL/GenBank/DDBJ whole genome shotgun (WGS) entry which is preliminary data.</text>
</comment>